<evidence type="ECO:0000256" key="1">
    <source>
        <dbReference type="PROSITE-ProRule" id="PRU00023"/>
    </source>
</evidence>
<proteinExistence type="predicted"/>
<dbReference type="PROSITE" id="PS50088">
    <property type="entry name" value="ANK_REPEAT"/>
    <property type="match status" value="5"/>
</dbReference>
<dbReference type="Proteomes" id="UP001265746">
    <property type="component" value="Unassembled WGS sequence"/>
</dbReference>
<feature type="repeat" description="ANK" evidence="1">
    <location>
        <begin position="191"/>
        <end position="215"/>
    </location>
</feature>
<keyword evidence="3" id="KW-1185">Reference proteome</keyword>
<comment type="caution">
    <text evidence="2">The sequence shown here is derived from an EMBL/GenBank/DDBJ whole genome shotgun (WGS) entry which is preliminary data.</text>
</comment>
<organism evidence="2 3">
    <name type="scientific">Phomopsis amygdali</name>
    <name type="common">Fusicoccum amygdali</name>
    <dbReference type="NCBI Taxonomy" id="1214568"/>
    <lineage>
        <taxon>Eukaryota</taxon>
        <taxon>Fungi</taxon>
        <taxon>Dikarya</taxon>
        <taxon>Ascomycota</taxon>
        <taxon>Pezizomycotina</taxon>
        <taxon>Sordariomycetes</taxon>
        <taxon>Sordariomycetidae</taxon>
        <taxon>Diaporthales</taxon>
        <taxon>Diaporthaceae</taxon>
        <taxon>Diaporthe</taxon>
    </lineage>
</organism>
<dbReference type="InterPro" id="IPR052391">
    <property type="entry name" value="E3_Ligase-Neurotoxin"/>
</dbReference>
<dbReference type="Pfam" id="PF00023">
    <property type="entry name" value="Ank"/>
    <property type="match status" value="1"/>
</dbReference>
<name>A0AAD9S6B7_PHOAM</name>
<keyword evidence="1" id="KW-0040">ANK repeat</keyword>
<protein>
    <submittedName>
        <fullName evidence="2">Uncharacterized protein</fullName>
    </submittedName>
</protein>
<dbReference type="SUPFAM" id="SSF48403">
    <property type="entry name" value="Ankyrin repeat"/>
    <property type="match status" value="2"/>
</dbReference>
<sequence length="843" mass="93698">MASLSKLPDEIIILIVEVCDVPSKAFLARSNWRLNSLATEVLYRYNVQHEGNSAMYWAAEHGHVNALEQLRSCGAELNDSSGSRLPIVFRRLCPDSSRRLSTSFGFLPLHVAAKFGQDAAVEWFLRNGARIESLSQNLCRCEASLAGEGTSHWAPLWTPLHIAICNGNLSTTKLLISHEATVENSGVAEFDGNNVLHIAARCNNTEAIEFLVGSGLVDVDEPDSDGSVALHYACSRLDNAPALEKLLEFGASVNILAEDMSPLLLACERGFFEAALKLVNKGAIHDVADPNRNDLLHIAWKKFECFPCFRERPVRAVWEEHREAFIRRLAELGANVDDKQLRILTPLALVVGERTSLLRTIKTFLDVGADVNAMDRSNKNLIYLVLDGGDFDASAASKVELLLRYGARLDLYARHGYCAFDHALDISRSTGNASVIDFILQHASVANFGDGYLNRVVAHSYTCNRFNECRLLIGHGAVLELSQERLDKGVLHGIARKNLEQLIFHLDHFPSRITTYKMIEIAVRSYKDVDEEEIAIIKSLLDRLGSDSDGDDVSQLLRIACKYHLKVDVAQLLLERGGRVNSFDPDWETALGFSVDNGCRHMVKCLLHHGADPHLTPPDQLWSAHVREFHSGPYLKHLALGDTRYPTAFMRAIAALHLHGDPHESCQAESSEVVLRPLELMLEHLPPPPIPQDPQFLSYIHFALAHPPSLRLLLAKGADPNSGDHCTRPPLLHFLTMANRPTNPEALSILLEFGADIHRRDGEGKSFLTMMRNSTLAMANNADDAAELELEKLDFAGLLVRNFFITLDAKSGEDCVRSRPLAVAEANYLEYVTRLAINQENKR</sequence>
<evidence type="ECO:0000313" key="3">
    <source>
        <dbReference type="Proteomes" id="UP001265746"/>
    </source>
</evidence>
<dbReference type="AlphaFoldDB" id="A0AAD9S6B7"/>
<dbReference type="PROSITE" id="PS50297">
    <property type="entry name" value="ANK_REP_REGION"/>
    <property type="match status" value="4"/>
</dbReference>
<dbReference type="Pfam" id="PF12796">
    <property type="entry name" value="Ank_2"/>
    <property type="match status" value="1"/>
</dbReference>
<dbReference type="PANTHER" id="PTHR24133">
    <property type="entry name" value="ANKYRIN DOMAIN-CONTAINING"/>
    <property type="match status" value="1"/>
</dbReference>
<dbReference type="PANTHER" id="PTHR24133:SF40">
    <property type="entry name" value="ANKYRIN REPEAT DOMAIN 44"/>
    <property type="match status" value="1"/>
</dbReference>
<dbReference type="Gene3D" id="1.25.40.20">
    <property type="entry name" value="Ankyrin repeat-containing domain"/>
    <property type="match status" value="5"/>
</dbReference>
<accession>A0AAD9S6B7</accession>
<dbReference type="EMBL" id="JAUJFL010000008">
    <property type="protein sequence ID" value="KAK2598352.1"/>
    <property type="molecule type" value="Genomic_DNA"/>
</dbReference>
<evidence type="ECO:0000313" key="2">
    <source>
        <dbReference type="EMBL" id="KAK2598352.1"/>
    </source>
</evidence>
<reference evidence="2" key="1">
    <citation type="submission" date="2023-06" db="EMBL/GenBank/DDBJ databases">
        <authorList>
            <person name="Noh H."/>
        </authorList>
    </citation>
    <scope>NUCLEOTIDE SEQUENCE</scope>
    <source>
        <strain evidence="2">DUCC20226</strain>
    </source>
</reference>
<feature type="repeat" description="ANK" evidence="1">
    <location>
        <begin position="104"/>
        <end position="136"/>
    </location>
</feature>
<gene>
    <name evidence="2" type="ORF">N8I77_011772</name>
</gene>
<feature type="repeat" description="ANK" evidence="1">
    <location>
        <begin position="225"/>
        <end position="258"/>
    </location>
</feature>
<dbReference type="InterPro" id="IPR036770">
    <property type="entry name" value="Ankyrin_rpt-contain_sf"/>
</dbReference>
<feature type="repeat" description="ANK" evidence="1">
    <location>
        <begin position="50"/>
        <end position="82"/>
    </location>
</feature>
<dbReference type="InterPro" id="IPR002110">
    <property type="entry name" value="Ankyrin_rpt"/>
</dbReference>
<feature type="repeat" description="ANK" evidence="1">
    <location>
        <begin position="158"/>
        <end position="187"/>
    </location>
</feature>
<dbReference type="SMART" id="SM00248">
    <property type="entry name" value="ANK"/>
    <property type="match status" value="12"/>
</dbReference>